<feature type="compositionally biased region" description="Polar residues" evidence="12">
    <location>
        <begin position="3318"/>
        <end position="3329"/>
    </location>
</feature>
<dbReference type="InterPro" id="IPR042222">
    <property type="entry name" value="Dynein_2_N"/>
</dbReference>
<proteinExistence type="inferred from homology"/>
<keyword evidence="9" id="KW-0505">Motor protein</keyword>
<feature type="compositionally biased region" description="Polar residues" evidence="12">
    <location>
        <begin position="1710"/>
        <end position="1727"/>
    </location>
</feature>
<protein>
    <recommendedName>
        <fullName evidence="13">AAA+ ATPase domain-containing protein</fullName>
    </recommendedName>
</protein>
<keyword evidence="6" id="KW-0067">ATP-binding</keyword>
<dbReference type="InterPro" id="IPR035699">
    <property type="entry name" value="AAA_6"/>
</dbReference>
<dbReference type="InterPro" id="IPR027417">
    <property type="entry name" value="P-loop_NTPase"/>
</dbReference>
<dbReference type="Gene3D" id="1.20.920.30">
    <property type="match status" value="1"/>
</dbReference>
<feature type="compositionally biased region" description="Acidic residues" evidence="12">
    <location>
        <begin position="3213"/>
        <end position="3225"/>
    </location>
</feature>
<dbReference type="Proteomes" id="UP001374579">
    <property type="component" value="Unassembled WGS sequence"/>
</dbReference>
<dbReference type="FunFam" id="1.20.140.100:FF:000008">
    <property type="entry name" value="Dynein heavy chain domain 1"/>
    <property type="match status" value="1"/>
</dbReference>
<dbReference type="InterPro" id="IPR024317">
    <property type="entry name" value="Dynein_heavy_chain_D4_dom"/>
</dbReference>
<dbReference type="PANTHER" id="PTHR45703:SF36">
    <property type="entry name" value="DYNEIN HEAVY CHAIN, CYTOPLASMIC"/>
    <property type="match status" value="1"/>
</dbReference>
<evidence type="ECO:0000256" key="9">
    <source>
        <dbReference type="ARBA" id="ARBA00023175"/>
    </source>
</evidence>
<evidence type="ECO:0000259" key="13">
    <source>
        <dbReference type="SMART" id="SM00382"/>
    </source>
</evidence>
<dbReference type="Pfam" id="PF18199">
    <property type="entry name" value="Dynein_C"/>
    <property type="match status" value="1"/>
</dbReference>
<dbReference type="GO" id="GO:0030286">
    <property type="term" value="C:dynein complex"/>
    <property type="evidence" value="ECO:0007669"/>
    <property type="project" value="UniProtKB-KW"/>
</dbReference>
<feature type="compositionally biased region" description="Polar residues" evidence="12">
    <location>
        <begin position="26"/>
        <end position="40"/>
    </location>
</feature>
<evidence type="ECO:0000256" key="11">
    <source>
        <dbReference type="SAM" id="Coils"/>
    </source>
</evidence>
<evidence type="ECO:0000313" key="14">
    <source>
        <dbReference type="EMBL" id="KAK7110032.1"/>
    </source>
</evidence>
<feature type="domain" description="AAA+ ATPase" evidence="13">
    <location>
        <begin position="1805"/>
        <end position="1986"/>
    </location>
</feature>
<dbReference type="InterPro" id="IPR041228">
    <property type="entry name" value="Dynein_C"/>
</dbReference>
<dbReference type="Gene3D" id="1.10.8.710">
    <property type="match status" value="1"/>
</dbReference>
<keyword evidence="7" id="KW-0243">Dynein</keyword>
<dbReference type="Pfam" id="PF12780">
    <property type="entry name" value="AAA_8"/>
    <property type="match status" value="1"/>
</dbReference>
<reference evidence="14 15" key="1">
    <citation type="submission" date="2024-02" db="EMBL/GenBank/DDBJ databases">
        <title>Chromosome-scale genome assembly of the rough periwinkle Littorina saxatilis.</title>
        <authorList>
            <person name="De Jode A."/>
            <person name="Faria R."/>
            <person name="Formenti G."/>
            <person name="Sims Y."/>
            <person name="Smith T.P."/>
            <person name="Tracey A."/>
            <person name="Wood J.M.D."/>
            <person name="Zagrodzka Z.B."/>
            <person name="Johannesson K."/>
            <person name="Butlin R.K."/>
            <person name="Leder E.H."/>
        </authorList>
    </citation>
    <scope>NUCLEOTIDE SEQUENCE [LARGE SCALE GENOMIC DNA]</scope>
    <source>
        <strain evidence="14">Snail1</strain>
        <tissue evidence="14">Muscle</tissue>
    </source>
</reference>
<evidence type="ECO:0000256" key="8">
    <source>
        <dbReference type="ARBA" id="ARBA00023054"/>
    </source>
</evidence>
<evidence type="ECO:0000256" key="3">
    <source>
        <dbReference type="ARBA" id="ARBA00022490"/>
    </source>
</evidence>
<dbReference type="GO" id="GO:0005874">
    <property type="term" value="C:microtubule"/>
    <property type="evidence" value="ECO:0007669"/>
    <property type="project" value="UniProtKB-KW"/>
</dbReference>
<name>A0AAN9BQT1_9CAEN</name>
<dbReference type="Pfam" id="PF12774">
    <property type="entry name" value="AAA_6"/>
    <property type="match status" value="3"/>
</dbReference>
<feature type="region of interest" description="Disordered" evidence="12">
    <location>
        <begin position="1"/>
        <end position="44"/>
    </location>
</feature>
<dbReference type="Gene3D" id="3.40.50.300">
    <property type="entry name" value="P-loop containing nucleotide triphosphate hydrolases"/>
    <property type="match status" value="6"/>
</dbReference>
<evidence type="ECO:0000256" key="5">
    <source>
        <dbReference type="ARBA" id="ARBA00022741"/>
    </source>
</evidence>
<keyword evidence="3" id="KW-0963">Cytoplasm</keyword>
<dbReference type="GO" id="GO:0007018">
    <property type="term" value="P:microtubule-based movement"/>
    <property type="evidence" value="ECO:0007669"/>
    <property type="project" value="InterPro"/>
</dbReference>
<feature type="domain" description="AAA+ ATPase" evidence="13">
    <location>
        <begin position="2251"/>
        <end position="2410"/>
    </location>
</feature>
<dbReference type="InterPro" id="IPR026983">
    <property type="entry name" value="DHC"/>
</dbReference>
<evidence type="ECO:0000256" key="1">
    <source>
        <dbReference type="ARBA" id="ARBA00004245"/>
    </source>
</evidence>
<evidence type="ECO:0000256" key="12">
    <source>
        <dbReference type="SAM" id="MobiDB-lite"/>
    </source>
</evidence>
<dbReference type="Gene3D" id="1.20.58.1120">
    <property type="match status" value="1"/>
</dbReference>
<keyword evidence="8 11" id="KW-0175">Coiled coil</keyword>
<dbReference type="GO" id="GO:0051959">
    <property type="term" value="F:dynein light intermediate chain binding"/>
    <property type="evidence" value="ECO:0007669"/>
    <property type="project" value="InterPro"/>
</dbReference>
<feature type="coiled-coil region" evidence="11">
    <location>
        <begin position="3946"/>
        <end position="4015"/>
    </location>
</feature>
<dbReference type="Pfam" id="PF08393">
    <property type="entry name" value="DHC_N2"/>
    <property type="match status" value="1"/>
</dbReference>
<gene>
    <name evidence="14" type="ORF">V1264_013967</name>
</gene>
<feature type="region of interest" description="Disordered" evidence="12">
    <location>
        <begin position="4157"/>
        <end position="4182"/>
    </location>
</feature>
<dbReference type="InterPro" id="IPR024743">
    <property type="entry name" value="Dynein_HC_stalk"/>
</dbReference>
<dbReference type="InterPro" id="IPR043157">
    <property type="entry name" value="Dynein_AAA1S"/>
</dbReference>
<dbReference type="Gene3D" id="1.10.472.130">
    <property type="match status" value="1"/>
</dbReference>
<keyword evidence="5" id="KW-0547">Nucleotide-binding</keyword>
<keyword evidence="10" id="KW-0206">Cytoskeleton</keyword>
<keyword evidence="4" id="KW-0493">Microtubule</keyword>
<keyword evidence="15" id="KW-1185">Reference proteome</keyword>
<feature type="region of interest" description="Disordered" evidence="12">
    <location>
        <begin position="1710"/>
        <end position="1753"/>
    </location>
</feature>
<dbReference type="InterPro" id="IPR003593">
    <property type="entry name" value="AAA+_ATPase"/>
</dbReference>
<dbReference type="EMBL" id="JBAMIC010000003">
    <property type="protein sequence ID" value="KAK7110032.1"/>
    <property type="molecule type" value="Genomic_DNA"/>
</dbReference>
<feature type="region of interest" description="Disordered" evidence="12">
    <location>
        <begin position="4272"/>
        <end position="4292"/>
    </location>
</feature>
<dbReference type="Pfam" id="PF12777">
    <property type="entry name" value="MT"/>
    <property type="match status" value="1"/>
</dbReference>
<organism evidence="14 15">
    <name type="scientific">Littorina saxatilis</name>
    <dbReference type="NCBI Taxonomy" id="31220"/>
    <lineage>
        <taxon>Eukaryota</taxon>
        <taxon>Metazoa</taxon>
        <taxon>Spiralia</taxon>
        <taxon>Lophotrochozoa</taxon>
        <taxon>Mollusca</taxon>
        <taxon>Gastropoda</taxon>
        <taxon>Caenogastropoda</taxon>
        <taxon>Littorinimorpha</taxon>
        <taxon>Littorinoidea</taxon>
        <taxon>Littorinidae</taxon>
        <taxon>Littorina</taxon>
    </lineage>
</organism>
<dbReference type="GO" id="GO:0045505">
    <property type="term" value="F:dynein intermediate chain binding"/>
    <property type="evidence" value="ECO:0007669"/>
    <property type="project" value="InterPro"/>
</dbReference>
<dbReference type="Pfam" id="PF12781">
    <property type="entry name" value="AAA_9"/>
    <property type="match status" value="2"/>
</dbReference>
<comment type="subcellular location">
    <subcellularLocation>
        <location evidence="1">Cytoplasm</location>
        <location evidence="1">Cytoskeleton</location>
    </subcellularLocation>
</comment>
<feature type="compositionally biased region" description="Polar residues" evidence="12">
    <location>
        <begin position="3013"/>
        <end position="3033"/>
    </location>
</feature>
<feature type="compositionally biased region" description="Low complexity" evidence="12">
    <location>
        <begin position="3167"/>
        <end position="3179"/>
    </location>
</feature>
<feature type="compositionally biased region" description="Acidic residues" evidence="12">
    <location>
        <begin position="4166"/>
        <end position="4176"/>
    </location>
</feature>
<feature type="compositionally biased region" description="Polar residues" evidence="12">
    <location>
        <begin position="4114"/>
        <end position="4126"/>
    </location>
</feature>
<dbReference type="Gene3D" id="1.10.287.2620">
    <property type="match status" value="1"/>
</dbReference>
<dbReference type="InterPro" id="IPR013602">
    <property type="entry name" value="Dynein_heavy_linker"/>
</dbReference>
<comment type="similarity">
    <text evidence="2">Belongs to the dynein heavy chain family.</text>
</comment>
<evidence type="ECO:0000256" key="6">
    <source>
        <dbReference type="ARBA" id="ARBA00022840"/>
    </source>
</evidence>
<dbReference type="InterPro" id="IPR035706">
    <property type="entry name" value="AAA_9"/>
</dbReference>
<dbReference type="Gene3D" id="3.10.490.20">
    <property type="match status" value="1"/>
</dbReference>
<dbReference type="SUPFAM" id="SSF52540">
    <property type="entry name" value="P-loop containing nucleoside triphosphate hydrolases"/>
    <property type="match status" value="2"/>
</dbReference>
<dbReference type="Gene3D" id="1.20.140.100">
    <property type="entry name" value="Dynein heavy chain, N-terminal domain 2"/>
    <property type="match status" value="1"/>
</dbReference>
<dbReference type="InterPro" id="IPR042228">
    <property type="entry name" value="Dynein_linker_3"/>
</dbReference>
<evidence type="ECO:0000313" key="15">
    <source>
        <dbReference type="Proteomes" id="UP001374579"/>
    </source>
</evidence>
<evidence type="ECO:0000256" key="2">
    <source>
        <dbReference type="ARBA" id="ARBA00008887"/>
    </source>
</evidence>
<feature type="compositionally biased region" description="Basic and acidic residues" evidence="12">
    <location>
        <begin position="638"/>
        <end position="651"/>
    </location>
</feature>
<dbReference type="SMART" id="SM00382">
    <property type="entry name" value="AAA"/>
    <property type="match status" value="3"/>
</dbReference>
<dbReference type="InterPro" id="IPR043160">
    <property type="entry name" value="Dynein_C_barrel"/>
</dbReference>
<feature type="region of interest" description="Disordered" evidence="12">
    <location>
        <begin position="3098"/>
        <end position="3351"/>
    </location>
</feature>
<feature type="compositionally biased region" description="Polar residues" evidence="12">
    <location>
        <begin position="3287"/>
        <end position="3299"/>
    </location>
</feature>
<dbReference type="Pfam" id="PF12775">
    <property type="entry name" value="AAA_7"/>
    <property type="match status" value="1"/>
</dbReference>
<feature type="region of interest" description="Disordered" evidence="12">
    <location>
        <begin position="180"/>
        <end position="202"/>
    </location>
</feature>
<dbReference type="Gene3D" id="3.20.180.20">
    <property type="entry name" value="Dynein heavy chain, N-terminal domain 2"/>
    <property type="match status" value="1"/>
</dbReference>
<feature type="compositionally biased region" description="Polar residues" evidence="12">
    <location>
        <begin position="653"/>
        <end position="662"/>
    </location>
</feature>
<dbReference type="Pfam" id="PF17852">
    <property type="entry name" value="Dynein_AAA_lid"/>
    <property type="match status" value="1"/>
</dbReference>
<feature type="compositionally biased region" description="Low complexity" evidence="12">
    <location>
        <begin position="3202"/>
        <end position="3212"/>
    </location>
</feature>
<dbReference type="GO" id="GO:0005524">
    <property type="term" value="F:ATP binding"/>
    <property type="evidence" value="ECO:0007669"/>
    <property type="project" value="UniProtKB-KW"/>
</dbReference>
<evidence type="ECO:0000256" key="10">
    <source>
        <dbReference type="ARBA" id="ARBA00023212"/>
    </source>
</evidence>
<feature type="region of interest" description="Disordered" evidence="12">
    <location>
        <begin position="1923"/>
        <end position="1943"/>
    </location>
</feature>
<evidence type="ECO:0000256" key="4">
    <source>
        <dbReference type="ARBA" id="ARBA00022701"/>
    </source>
</evidence>
<feature type="region of interest" description="Disordered" evidence="12">
    <location>
        <begin position="633"/>
        <end position="685"/>
    </location>
</feature>
<feature type="compositionally biased region" description="Polar residues" evidence="12">
    <location>
        <begin position="3180"/>
        <end position="3201"/>
    </location>
</feature>
<feature type="domain" description="AAA+ ATPase" evidence="13">
    <location>
        <begin position="2756"/>
        <end position="2913"/>
    </location>
</feature>
<evidence type="ECO:0000256" key="7">
    <source>
        <dbReference type="ARBA" id="ARBA00023017"/>
    </source>
</evidence>
<dbReference type="InterPro" id="IPR041466">
    <property type="entry name" value="Dynein_AAA5_ext"/>
</dbReference>
<feature type="region of interest" description="Disordered" evidence="12">
    <location>
        <begin position="4097"/>
        <end position="4126"/>
    </location>
</feature>
<comment type="caution">
    <text evidence="14">The sequence shown here is derived from an EMBL/GenBank/DDBJ whole genome shotgun (WGS) entry which is preliminary data.</text>
</comment>
<dbReference type="Gene3D" id="1.20.1270.280">
    <property type="match status" value="1"/>
</dbReference>
<feature type="compositionally biased region" description="Basic and acidic residues" evidence="12">
    <location>
        <begin position="4101"/>
        <end position="4110"/>
    </location>
</feature>
<feature type="compositionally biased region" description="Polar residues" evidence="12">
    <location>
        <begin position="3337"/>
        <end position="3350"/>
    </location>
</feature>
<accession>A0AAN9BQT1</accession>
<dbReference type="Gene3D" id="1.20.920.20">
    <property type="match status" value="1"/>
</dbReference>
<sequence length="5442" mass="615580">MASQVDTGQPDGGLDRLPALHEGRNSLVSPTSTRIQQTPTPRERASEWAADIRQNISVYVDRHEDVNEDDIMNLKQQLVMVFINTLQLDSRDAWVFLCEVLQILEGYKEYLDYFETRAEFHHYLERIVSHVQTHRTRLFDLQVEQHLNKLFPEEMEILKQQGARPLPEYCSVVTDKSANNSAPLPTASPAGPRKKVNSQMRLPDGTYPYSKHVLSEKQMFAPKGLTFGDLRQSMGSVAYEMAARESIWNSCLGTTALALSTDIPEEPRGPLQTEDVDMEKLTTRNVRRARPTPRKEQGVEIPLMTGREAVQYFAGCNHNGKIKSFYFNLSQSRHFAPYDIISVPKAKVNPEHYVFSSFGVLHVYPDQSAESMTLAQWQRNAVLWKAISAIPFFKNFLVKKAYKRWRSNKLYLDYQRHLLQVTDNLLHCVPAFGAGLLQISRLLKELITVQFLPFETDKTYQLAEYENNVNYKNIQAERILEKFFNYCKLVVDTTAEESFKKLKYCEDQVKKKTYFTKDSLHLQKLKKEERERNLLKAQTETGRLGNYVKLVDQMIVEHLFHITKTQVLSFTQSVLALGPSAPRDGLFKANLVFNKQDVLCLSPSKEKFQRTLSSTLRGIPAVLCSRAMAMDGSTADLPGKESPQESSRDPKMSASQSLTDLKSVSASQLSSSRKHDSVTATVTTSESQVWDMAADSSMVDMDTSLSVAQTSGRVADENFPVPFLPHITTPTKEDDDLGVATPDLVLTSRYNKGLAVEGEGFMGQYAPLSHASLEDKLAMDAEYQVAQKVQQDYMQTAFKEIDTYCQYNHWLNEIHVYCRRWNDKSVKEFRGAAAFTIEQKLTELRQWSEKVRNFDRNFISENGMFFVDCSAIHEGLLPRLNDIYQELITFVADEAKNLAANFVDEMKVIAKNMKDKRESVKAFAQFAKNYQQYKKNTLQYQQRVEYIKSLYEVIRMSYRQLTSEEEKVEEGVWAAWEAFLMQMQDAGEFINTQTPLMTQQLENNFQTLEREARLLAEQATTGRFLDPNQPPLQVLRAMKELREKFFRTQLHLQEASQWRETIVGEPYSLKFLNEMTVKMDVRQELWKYVEVSQSTIKDWKQMLFKKMNIKKALEKVIEWQSAAAQLKPHVPPGDEVLTTWYRTLQDFKKDLPVLYKLANDALKDRHWHRIFVGMNEPYLGSGQFTVAELMSYNLCDNADLVHNVYLSAVAEYDLEQQMSRIKRVWHDKNFKLAKHIPDSMFVKDPVKRASSPGRRATKLERYRQERAAAAAGVARGLDVATDDFYTLIEVEELKYQLEDSRISVEAMLQSPYVGDIQTEAKEWCTALREIEEITDLWAVCQKKWLYLLKIFEQPEMYRRLNQQAYKFEAVHNKFKDWMRVVSNDSKVLSVVNRRRGEKGYRLLQGDNLRSLLLSLVHQQEEILKDLEHYLERHRSQFPRLYFLSNADLVDMVGISRNPQALVPFARKCFPGITSMTFTLPPGTGGLNSALDFALNSDKLQVESVQGLHKEEVGLYTKLDAHPTASAWLRGLESILKNTMTVVLQACVQARMEEGTRQPILILEELSKLAHTPPGAADLTSEIRQQYGHWLLHFPAQCVVMAECILWERTMARTLERTDPDELRALRSNLNAKVDQYVDVLKEASVHPEVEGEVKERLHCLLTALITQNIHHRDVMDALLKEGVVLDSSFDWLRVLKFRMDIRNVLRAKTTVSDAAKQTASPVTSNKGTPRRAPPGSKLKRQPEEPPPLTRTKTTISTDYQFSPCYAQQLTNTFFYDYEYLGPSPSLVVTPLTERSVLSLTQSLKSFHCSTLIGPAGTGKTETVRHLAKMLGRCMFTVTCTDSMTLPMMLQYMTGMVQSGCWMLFDDTDHLTKGLMSVTAQQLDYLHTALRALDVSSQNQYLIRGQPRFDKKAGAGDKVIRRNSLTTLHPLPRAQESPDPPALERQRTVPHGFNEKGLVTYFEDTWVAERDQRRHSIEREIEIKESDLYKNNRPPPLFYEHVKSSRRRVAPDYSKLVAEPMYVHHTLGNVMFCGKLIAASANFGCFMTMGKSGASPVNIPDNFRLLMRPCALIKPDTRHILSVTLQTYAFQDHTLWAQKLTLFLSLLQSQLPRGGQYSVPLQDVRRLVMVAATKLQDKTFLHNMADSPSEMGKKEWKNSLAETDSRVGEEHCLVWALREILSPRVHQEDEDDFLSLLRDVFPQAAGVQQAVEREEKEEPLEVTIREVMKEDMLQDNQQLMDKVLQLNAGLEVHSPVVLVGPAGSGKSTCCHVLSRAINLLNYKLFAPDHSSDDLTTDRNVVFQSTQKLKILRGREPLHTAPEDEEPLLRHIDEDLKPKASTGLKKLRQMKANISMTKSIQTFAEDTRNMLRPKEVADFPKVDVVRIVPTAMDPKELLGQFKDGIWQGGLMGKIAQDSFFMWLSNKTFMENLHNSERRDKKQQNDLPSNLLRWLILDGDLDPVWTEGMKTLYDGEQRFALANGEGIQLKDTTSLIFETGSLSNSSPSAVSRCTVVHCGEATLHWSALYHTWKQTAKTRWFLTSGSMKILDDLVQDVFPPTLKFMGSECTTALLTDVGSQDEGVKGRVSGVMEMASFLKIFSSLLDRVVLREDLEKKAKAEEAAEVSTSRMGGGDGAVSRQMGSRLTNASNMEAFIPHYMDVLKGMFAFAFVWGFGGHLHDRFKERFSKFSQDMLFRAVHSVRMPVWGQVFDYFVDETSGSFVKWSDRQLDKVKAIGGTFFLTPDVERYNYLLDLLVSNHHPVLLAGAPGTGKTSLIQQLLLPKHTASTVVMSHGLSAARLQTTVIGHIHEIQSRAMGVMPGPGAGSQTKQRHLFFIDDLNMAPTVGGYQPPVELLRHVLSAGGVYDHQRQVFQELQEASFIAASTLPTAPGSGLGEASQLLSARTLRQFVNVTVFSPSPDSLLTLYSRPLHSWLEEFPTYSVEHHNEFSKALTLGLLELYSLVKERLRPTPVHAHYIFSLHDLAKVVQGIQLMSPRSRIRKMRASKKEDAKRGLGQSTSQESMRSRTASMSSQTGKLEPGVAAPMMKVVAQLWCHECTRNFGDRIVSEEDRTWFNTVLEELAVKYFCTSRDDPKTEMAAISEEPPMSQGTPIARPHVSPMPLVHTPSDSESDDAMEPPKQDNAGGTPAADSAHRLTISRVNDTGGSGQGSAVRSSAVVSSATATETQQASSDSPSQDTSVTFSAATTGRTTDMGDMTEDGYETEMGDPESGADTIMTGRVSREADTPESDSSEYSSDDSSSSAETATPTTMSELGELPSLKFPAGQGRPSRSQQSLASGSLESAKATPDLLGSSWDAEQETNLPSQRSSVVSAGGTGTQQGTNLKRQTSRTSGAKRGVTFKTGLIADKEQDAYYGPLMAIEEIKGTSLGVTDFMFSKYYLTCHTETKGLPAEKGYTESSEEQLCEALQTCLTAYNDATSQRLELVFFSEAVHHAARLSRVFAHPQGHALLLGMSYCTGRATLTRIASYIAHCKLYEPKPQAETHHNYDVVCEHMKRSCHHAGVVGKPTVLLVHEDLGNRFLPDISAIMARGTSPGLYSEDELQTIVGHMMPGGVQTKRVDKIEQAFERFVKRVQQNLHIVVCLNYKGNSYSSDFRSLHDKVRRCPGLVKNAFSIDLYQPWGFNAFSSVARAWLEDHKSPVKIPWNPARRTEQIKMASDAMAYVHLSAKAAVERQYCHQKEPLRFYSPLTFLEFVHIFRGVAAYIGKVEKVKSIKYEQALGKIDEAFGSIEEYRREVSHLTPRHKAATDNVRTLVEFVEQQKHDYIQALDKCKVQEENIAELQGPLDRLRKSAQSEFDKVNPVYQAAQRALNALNRNDIEELKSYPSPPEQVVLLCNALCLMMGKPQTWEDARSMMMNEHFLEDLIFYDKDRIPNDIFEDLKTYLNNPQFQVEVMRNASKPAAAMCEWIKAIHQYSSIYRKMQPHLKSLLEAETKFTRAQAQLGQLRVEAHRIKSGLETTIGQHKEALREAKAIEKQIQAVERKIAQASNLMENMSMQHFLWRSELRKARRHLLAAPGDALVTAACVCYHGPLDDKCRLELITDWLDRCRQGTFHAQAFIDRDPYSMIACLELLMESNAQGGRHGSEDGHSDAASRSGETVRSEVSSTLQSTPQVRTFKYMPAIYDTSKFYKSELKKTDTMESIQPNTDLDDSDDEEDASPLPTRSQYTLQDILSDFDELSEWRMRGLPTDLHAVQNALLMRVSCHNRRHCWPLLLDPDNQAEMWVKALHASRNIFTARDLAGEVAEEGIPIDKLIQTENSDRGDPPEPPPSRGTALTFSDVTEYTIAESEYTFGSRTQTSGWLSRHTGDSDELRPVTSVTNSWDTLSLHADSAMERPDANLWIVEADHPTLNSKLVSAIVHGMSVMVTHLERRPLGTVFRGLLLKQFYVDHDGNKVVRVGDMQFTLHPNFCLYLSSTVPLFLKGDGLHSFPVHRMCIINMAASDEAIINRLLYETMKVERKEFEGQRRSNESDIILHRQRLAQEHENIREKTLNLDGPLLEDSTMLESLMACQSNVQRNRLILEETRFMGDHLQGKFAHYLPLMMEATVLYNTLHRMMVLHPMYYLPFYKFVEIFAGVIKSRDRGKGSLGAPQARAQELSDAVTSAVFHHVSMMMFEQHYNLLALLVSLERLRISRKASNKELSLFVNGFEKHGLDEAAMMEQKPAWMERQAWIDCSILESLHHPLHGLCNSLVSYSLQWCEYLQHPIALLNPVPGTSLQELSIFQKCLLWKFCCPDRMAELTQAIVTFELGSAVSAADHYNVRDVYHTADQYTPVVFILPTETQGPAWDASHGQPYVSPVHEVKRLAREVGMEGKVRIINFGVRSQGSEVRQALDDCIHSGNWLLLQNYHLSHLPDPPFFTMLKDLVYARWVEEDLHRESSEVNDEDHSLVTRSRPSTHVQHSRIHPTFRLWITTRADGHRIIPGILIQHGLRVTCEATANLRSTLQKCYRSTAFLLHKWHTTDHESVERVSRVMPLALLHALLLQQSYYGRFAFVHPHYWTLSDLATAVEVFRLLVQPMPSYDATDLIASIYSHHCADSTDAKVVHAIVHDLALQAARPTQDGGSSSSGVAQLLHKLVQAAQQQRSLKRTLDVIEDVSARAFSLPAKAQDELVACKSRIILGDMVQVTGAPELLLQFQRSGQPVLVEPHVAVPQLLGLVSGSPRPALSTTHHIMPLDTFLHAELQGYRRLLDMIHTDLSLLQRSLRGEISLTPDLQTVLDRVCADEIPVAWLRETFMPCKSVRQWLASLEDKVRYVQDACLSQPPTLWLPAFLRPDRLFPAVVQTYAKQNFQDVADIMLTFEVMSVERVATERATDGVYVEGLQLANAGWDCSRGLLTELLPGDADLQPLPLVWIRPHHSHEQPDHPAYVTLYTCPLFSCPHMALQQDSSLVSHVPLPTIHPPSLWAQKRVSLSCGSNGPRA</sequence>
<dbReference type="Gene3D" id="1.10.8.1220">
    <property type="match status" value="1"/>
</dbReference>
<feature type="compositionally biased region" description="Low complexity" evidence="12">
    <location>
        <begin position="3250"/>
        <end position="3271"/>
    </location>
</feature>
<dbReference type="PANTHER" id="PTHR45703">
    <property type="entry name" value="DYNEIN HEAVY CHAIN"/>
    <property type="match status" value="1"/>
</dbReference>
<feature type="region of interest" description="Disordered" evidence="12">
    <location>
        <begin position="2996"/>
        <end position="3034"/>
    </location>
</feature>